<gene>
    <name evidence="2" type="ORF">OCOJLMKI_0319</name>
</gene>
<dbReference type="Proteomes" id="UP001055125">
    <property type="component" value="Unassembled WGS sequence"/>
</dbReference>
<reference evidence="2" key="1">
    <citation type="journal article" date="2021" name="Front. Microbiol.">
        <title>Comprehensive Comparative Genomics and Phenotyping of Methylobacterium Species.</title>
        <authorList>
            <person name="Alessa O."/>
            <person name="Ogura Y."/>
            <person name="Fujitani Y."/>
            <person name="Takami H."/>
            <person name="Hayashi T."/>
            <person name="Sahin N."/>
            <person name="Tani A."/>
        </authorList>
    </citation>
    <scope>NUCLEOTIDE SEQUENCE</scope>
    <source>
        <strain evidence="2">DSM 19015</strain>
    </source>
</reference>
<dbReference type="EMBL" id="BPQP01000004">
    <property type="protein sequence ID" value="GJD93129.1"/>
    <property type="molecule type" value="Genomic_DNA"/>
</dbReference>
<organism evidence="2 3">
    <name type="scientific">Methylobacterium iners</name>
    <dbReference type="NCBI Taxonomy" id="418707"/>
    <lineage>
        <taxon>Bacteria</taxon>
        <taxon>Pseudomonadati</taxon>
        <taxon>Pseudomonadota</taxon>
        <taxon>Alphaproteobacteria</taxon>
        <taxon>Hyphomicrobiales</taxon>
        <taxon>Methylobacteriaceae</taxon>
        <taxon>Methylobacterium</taxon>
    </lineage>
</organism>
<dbReference type="RefSeq" id="WP_238242333.1">
    <property type="nucleotide sequence ID" value="NZ_BPQP01000004.1"/>
</dbReference>
<protein>
    <recommendedName>
        <fullName evidence="1">Replication-associated protein ORF2/G2P domain-containing protein</fullName>
    </recommendedName>
</protein>
<dbReference type="InterPro" id="IPR056906">
    <property type="entry name" value="ORF2/G2P_dom"/>
</dbReference>
<evidence type="ECO:0000313" key="3">
    <source>
        <dbReference type="Proteomes" id="UP001055125"/>
    </source>
</evidence>
<accession>A0ABQ4RQV5</accession>
<name>A0ABQ4RQV5_9HYPH</name>
<evidence type="ECO:0000313" key="2">
    <source>
        <dbReference type="EMBL" id="GJD93129.1"/>
    </source>
</evidence>
<dbReference type="Pfam" id="PF23343">
    <property type="entry name" value="REP_ORF2-G2P"/>
    <property type="match status" value="1"/>
</dbReference>
<evidence type="ECO:0000259" key="1">
    <source>
        <dbReference type="Pfam" id="PF23343"/>
    </source>
</evidence>
<proteinExistence type="predicted"/>
<sequence length="392" mass="44495">MQKFQTLPLSNLSVRPWAELEAKVAENAAAKRAFVESWQRVLKKAGVRVPSLGSIKVMPVEMDDEEDPRRAFFDRVEGLGEKLRFLREHGLEPEDIGRRNWVGAGSTAPEVARHQAVFGRNAREHGRAVGSWNLTAALTTKQFRQGYEGIALSNCFGGVLNTFLSITWSRVGITEPAAVAEAHQRYLELLRKACRKHGKPYGLVWVIENGRRHGLHSHILMVMPKADKQWLRRQVELAVQTISGRNVHWRLGTRAARLLHRWDRDVTAQWRLFQYMMKGLVAPKERRLIDPERSAVPLAVQKAARLKLKSQGLVTTKRFGVSRNLDRKNVAAIRAQYGITPSALTCGETDPHVLFSTEYLDAWDEVTRPQREAAARAEHERLQTELLTTLCI</sequence>
<comment type="caution">
    <text evidence="2">The sequence shown here is derived from an EMBL/GenBank/DDBJ whole genome shotgun (WGS) entry which is preliminary data.</text>
</comment>
<feature type="domain" description="Replication-associated protein ORF2/G2P" evidence="1">
    <location>
        <begin position="180"/>
        <end position="234"/>
    </location>
</feature>
<keyword evidence="3" id="KW-1185">Reference proteome</keyword>
<reference evidence="2" key="2">
    <citation type="submission" date="2021-08" db="EMBL/GenBank/DDBJ databases">
        <authorList>
            <person name="Tani A."/>
            <person name="Ola A."/>
            <person name="Ogura Y."/>
            <person name="Katsura K."/>
            <person name="Hayashi T."/>
        </authorList>
    </citation>
    <scope>NUCLEOTIDE SEQUENCE</scope>
    <source>
        <strain evidence="2">DSM 19015</strain>
    </source>
</reference>